<organism evidence="1 3">
    <name type="scientific">Trichuris suis</name>
    <name type="common">pig whipworm</name>
    <dbReference type="NCBI Taxonomy" id="68888"/>
    <lineage>
        <taxon>Eukaryota</taxon>
        <taxon>Metazoa</taxon>
        <taxon>Ecdysozoa</taxon>
        <taxon>Nematoda</taxon>
        <taxon>Enoplea</taxon>
        <taxon>Dorylaimia</taxon>
        <taxon>Trichinellida</taxon>
        <taxon>Trichuridae</taxon>
        <taxon>Trichuris</taxon>
    </lineage>
</organism>
<dbReference type="AlphaFoldDB" id="A0A085MMG5"/>
<evidence type="ECO:0000313" key="3">
    <source>
        <dbReference type="Proteomes" id="UP000030764"/>
    </source>
</evidence>
<proteinExistence type="predicted"/>
<evidence type="ECO:0000313" key="1">
    <source>
        <dbReference type="EMBL" id="KFD58411.1"/>
    </source>
</evidence>
<dbReference type="Proteomes" id="UP000030758">
    <property type="component" value="Unassembled WGS sequence"/>
</dbReference>
<name>A0A085MMG5_9BILA</name>
<dbReference type="EMBL" id="KL367541">
    <property type="protein sequence ID" value="KFD65275.1"/>
    <property type="molecule type" value="Genomic_DNA"/>
</dbReference>
<dbReference type="Proteomes" id="UP000030764">
    <property type="component" value="Unassembled WGS sequence"/>
</dbReference>
<reference evidence="1 3" key="1">
    <citation type="journal article" date="2014" name="Nat. Genet.">
        <title>Genome and transcriptome of the porcine whipworm Trichuris suis.</title>
        <authorList>
            <person name="Jex A.R."/>
            <person name="Nejsum P."/>
            <person name="Schwarz E.M."/>
            <person name="Hu L."/>
            <person name="Young N.D."/>
            <person name="Hall R.S."/>
            <person name="Korhonen P.K."/>
            <person name="Liao S."/>
            <person name="Thamsborg S."/>
            <person name="Xia J."/>
            <person name="Xu P."/>
            <person name="Wang S."/>
            <person name="Scheerlinck J.P."/>
            <person name="Hofmann A."/>
            <person name="Sternberg P.W."/>
            <person name="Wang J."/>
            <person name="Gasser R.B."/>
        </authorList>
    </citation>
    <scope>NUCLEOTIDE SEQUENCE [LARGE SCALE GENOMIC DNA]</scope>
    <source>
        <strain evidence="2">DCEP-RM93F</strain>
        <strain evidence="1">DCEP-RM93M</strain>
    </source>
</reference>
<sequence length="76" mass="8561">MPSGKPSISMICSQAPVFNQREGNHYRKLRMRLQLRLSPSQLLVMETHFALLQLTGHFSAILFHGLVASVKSQVIN</sequence>
<evidence type="ECO:0000313" key="2">
    <source>
        <dbReference type="EMBL" id="KFD65275.1"/>
    </source>
</evidence>
<gene>
    <name evidence="1" type="ORF">M513_00637</name>
    <name evidence="2" type="ORF">M514_00637</name>
</gene>
<accession>A0A085MMG5</accession>
<protein>
    <submittedName>
        <fullName evidence="1">Uncharacterized protein</fullName>
    </submittedName>
</protein>
<keyword evidence="3" id="KW-1185">Reference proteome</keyword>
<dbReference type="EMBL" id="KL363184">
    <property type="protein sequence ID" value="KFD58411.1"/>
    <property type="molecule type" value="Genomic_DNA"/>
</dbReference>